<evidence type="ECO:0000259" key="13">
    <source>
        <dbReference type="SMART" id="SM00079"/>
    </source>
</evidence>
<reference evidence="15" key="2">
    <citation type="journal article" date="2018" name="Plant J.">
        <title>The Sorghum bicolor reference genome: improved assembly, gene annotations, a transcriptome atlas, and signatures of genome organization.</title>
        <authorList>
            <person name="McCormick R.F."/>
            <person name="Truong S.K."/>
            <person name="Sreedasyam A."/>
            <person name="Jenkins J."/>
            <person name="Shu S."/>
            <person name="Sims D."/>
            <person name="Kennedy M."/>
            <person name="Amirebrahimi M."/>
            <person name="Weers B.D."/>
            <person name="McKinley B."/>
            <person name="Mattison A."/>
            <person name="Morishige D.T."/>
            <person name="Grimwood J."/>
            <person name="Schmutz J."/>
            <person name="Mullet J.E."/>
        </authorList>
    </citation>
    <scope>NUCLEOTIDE SEQUENCE [LARGE SCALE GENOMIC DNA]</scope>
    <source>
        <strain evidence="15">cv. BTx623</strain>
    </source>
</reference>
<keyword evidence="15" id="KW-1185">Reference proteome</keyword>
<dbReference type="InterPro" id="IPR001320">
    <property type="entry name" value="Iontro_rcpt_C"/>
</dbReference>
<feature type="region of interest" description="Disordered" evidence="11">
    <location>
        <begin position="619"/>
        <end position="670"/>
    </location>
</feature>
<feature type="non-terminal residue" evidence="14">
    <location>
        <position position="685"/>
    </location>
</feature>
<dbReference type="PANTHER" id="PTHR18966">
    <property type="entry name" value="IONOTROPIC GLUTAMATE RECEPTOR"/>
    <property type="match status" value="1"/>
</dbReference>
<keyword evidence="9" id="KW-1071">Ligand-gated ion channel</keyword>
<evidence type="ECO:0000256" key="2">
    <source>
        <dbReference type="ARBA" id="ARBA00022448"/>
    </source>
</evidence>
<name>A0A1Z5RQ06_SORBI</name>
<dbReference type="AlphaFoldDB" id="A0A1Z5RQ06"/>
<keyword evidence="3 12" id="KW-0812">Transmembrane</keyword>
<evidence type="ECO:0000256" key="8">
    <source>
        <dbReference type="ARBA" id="ARBA00023180"/>
    </source>
</evidence>
<dbReference type="GO" id="GO:0038023">
    <property type="term" value="F:signaling receptor activity"/>
    <property type="evidence" value="ECO:0000318"/>
    <property type="project" value="GO_Central"/>
</dbReference>
<dbReference type="InterPro" id="IPR001828">
    <property type="entry name" value="ANF_lig-bd_rcpt"/>
</dbReference>
<evidence type="ECO:0000256" key="10">
    <source>
        <dbReference type="ARBA" id="ARBA00023303"/>
    </source>
</evidence>
<feature type="non-terminal residue" evidence="14">
    <location>
        <position position="1"/>
    </location>
</feature>
<evidence type="ECO:0000256" key="5">
    <source>
        <dbReference type="ARBA" id="ARBA00023065"/>
    </source>
</evidence>
<dbReference type="Gene3D" id="3.40.190.10">
    <property type="entry name" value="Periplasmic binding protein-like II"/>
    <property type="match status" value="1"/>
</dbReference>
<dbReference type="InterPro" id="IPR028082">
    <property type="entry name" value="Peripla_BP_I"/>
</dbReference>
<dbReference type="Gene3D" id="3.40.50.2300">
    <property type="match status" value="1"/>
</dbReference>
<dbReference type="InterPro" id="IPR015683">
    <property type="entry name" value="Ionotropic_Glu_rcpt"/>
</dbReference>
<evidence type="ECO:0000313" key="15">
    <source>
        <dbReference type="Proteomes" id="UP000000768"/>
    </source>
</evidence>
<dbReference type="GO" id="GO:0005886">
    <property type="term" value="C:plasma membrane"/>
    <property type="evidence" value="ECO:0000318"/>
    <property type="project" value="GO_Central"/>
</dbReference>
<dbReference type="SUPFAM" id="SSF53822">
    <property type="entry name" value="Periplasmic binding protein-like I"/>
    <property type="match status" value="1"/>
</dbReference>
<feature type="compositionally biased region" description="Polar residues" evidence="11">
    <location>
        <begin position="626"/>
        <end position="640"/>
    </location>
</feature>
<feature type="transmembrane region" description="Helical" evidence="12">
    <location>
        <begin position="347"/>
        <end position="366"/>
    </location>
</feature>
<proteinExistence type="predicted"/>
<dbReference type="EMBL" id="CM000763">
    <property type="protein sequence ID" value="OQU85843.1"/>
    <property type="molecule type" value="Genomic_DNA"/>
</dbReference>
<evidence type="ECO:0000256" key="9">
    <source>
        <dbReference type="ARBA" id="ARBA00023286"/>
    </source>
</evidence>
<dbReference type="OMA" id="QFGIIFH"/>
<evidence type="ECO:0000256" key="6">
    <source>
        <dbReference type="ARBA" id="ARBA00023136"/>
    </source>
</evidence>
<dbReference type="Proteomes" id="UP000000768">
    <property type="component" value="Chromosome 4"/>
</dbReference>
<comment type="subcellular location">
    <subcellularLocation>
        <location evidence="1">Membrane</location>
        <topology evidence="1">Multi-pass membrane protein</topology>
    </subcellularLocation>
</comment>
<gene>
    <name evidence="14" type="ORF">SORBI_3004G324400</name>
</gene>
<keyword evidence="2" id="KW-0813">Transport</keyword>
<feature type="domain" description="Ionotropic glutamate receptor C-terminal" evidence="13">
    <location>
        <begin position="263"/>
        <end position="560"/>
    </location>
</feature>
<keyword evidence="7" id="KW-0675">Receptor</keyword>
<sequence>IPLEDYYVACANSSGDAVATASATVDLIKNTKAQAIIDGSRTAAEAEFVARIGDHAHDPGVSAIVTHRAVVPGDVSDDRVDAVLYRASAMTKHVALRLFHRAKNAGMMSESYVWIAMAAVGNTGGDGDALGREDTDAMQGVDDDFARWFKARSQLENDGSQDIPEATTSTFQAYDTAFAVAAAVKAAGISGSDFVLAKGGTGLTELDQLGVSTTSVENLLKAVRDTTFDGLARKFRLSDVLATGQSQTPAYEIVHFAADGLKTVGFWTTKTGLAGVYNDTTSGRTIVSGYSIDVFEADIKALPYPVYYQYMIDLIPEEKADAVVGDVSTTVGRMAEADFTMPFTESGWSMVVAVQAQTATGMFFFLKPLTPSLWLASLAAFIFTGFVIWQFGIIFHYAFSTLVFAHRENVMVIWVFAVLILTSNYTASLTSMLTTVQKLRPAVRDVNNLLGNGDYVGYQEGPFVYGELLKMNFAPSKLRSNSTPAEYADALSRSSDDGGVASVFDEVPYLKVFVSQPQYCDGYVMSGPRLPPMATEVSRAIVRLTEGDSINLIERKWFGVPGSCGDGVDAANASLALWNFSGLFLITARHEVRTAAEPGSGSVSLKRFRAWMQHYDRKDMSAPHFRQQQGWSDSPSTNGGSSQGRKRAELDEATATRDFGGPRASPLSDHYSRMDSGFAKIFKIP</sequence>
<dbReference type="SUPFAM" id="SSF53850">
    <property type="entry name" value="Periplasmic binding protein-like II"/>
    <property type="match status" value="1"/>
</dbReference>
<dbReference type="Pfam" id="PF01094">
    <property type="entry name" value="ANF_receptor"/>
    <property type="match status" value="1"/>
</dbReference>
<evidence type="ECO:0000256" key="7">
    <source>
        <dbReference type="ARBA" id="ARBA00023170"/>
    </source>
</evidence>
<dbReference type="InParanoid" id="A0A1Z5RQ06"/>
<dbReference type="GO" id="GO:0015276">
    <property type="term" value="F:ligand-gated monoatomic ion channel activity"/>
    <property type="evidence" value="ECO:0000318"/>
    <property type="project" value="GO_Central"/>
</dbReference>
<reference evidence="14 15" key="1">
    <citation type="journal article" date="2009" name="Nature">
        <title>The Sorghum bicolor genome and the diversification of grasses.</title>
        <authorList>
            <person name="Paterson A.H."/>
            <person name="Bowers J.E."/>
            <person name="Bruggmann R."/>
            <person name="Dubchak I."/>
            <person name="Grimwood J."/>
            <person name="Gundlach H."/>
            <person name="Haberer G."/>
            <person name="Hellsten U."/>
            <person name="Mitros T."/>
            <person name="Poliakov A."/>
            <person name="Schmutz J."/>
            <person name="Spannagl M."/>
            <person name="Tang H."/>
            <person name="Wang X."/>
            <person name="Wicker T."/>
            <person name="Bharti A.K."/>
            <person name="Chapman J."/>
            <person name="Feltus F.A."/>
            <person name="Gowik U."/>
            <person name="Grigoriev I.V."/>
            <person name="Lyons E."/>
            <person name="Maher C.A."/>
            <person name="Martis M."/>
            <person name="Narechania A."/>
            <person name="Otillar R.P."/>
            <person name="Penning B.W."/>
            <person name="Salamov A.A."/>
            <person name="Wang Y."/>
            <person name="Zhang L."/>
            <person name="Carpita N.C."/>
            <person name="Freeling M."/>
            <person name="Gingle A.R."/>
            <person name="Hash C.T."/>
            <person name="Keller B."/>
            <person name="Klein P."/>
            <person name="Kresovich S."/>
            <person name="McCann M.C."/>
            <person name="Ming R."/>
            <person name="Peterson D.G."/>
            <person name="Mehboob-ur-Rahman"/>
            <person name="Ware D."/>
            <person name="Westhoff P."/>
            <person name="Mayer K.F."/>
            <person name="Messing J."/>
            <person name="Rokhsar D.S."/>
        </authorList>
    </citation>
    <scope>NUCLEOTIDE SEQUENCE [LARGE SCALE GENOMIC DNA]</scope>
    <source>
        <strain evidence="15">cv. BTx623</strain>
    </source>
</reference>
<feature type="transmembrane region" description="Helical" evidence="12">
    <location>
        <begin position="373"/>
        <end position="399"/>
    </location>
</feature>
<evidence type="ECO:0000256" key="11">
    <source>
        <dbReference type="SAM" id="MobiDB-lite"/>
    </source>
</evidence>
<organism evidence="14 15">
    <name type="scientific">Sorghum bicolor</name>
    <name type="common">Sorghum</name>
    <name type="synonym">Sorghum vulgare</name>
    <dbReference type="NCBI Taxonomy" id="4558"/>
    <lineage>
        <taxon>Eukaryota</taxon>
        <taxon>Viridiplantae</taxon>
        <taxon>Streptophyta</taxon>
        <taxon>Embryophyta</taxon>
        <taxon>Tracheophyta</taxon>
        <taxon>Spermatophyta</taxon>
        <taxon>Magnoliopsida</taxon>
        <taxon>Liliopsida</taxon>
        <taxon>Poales</taxon>
        <taxon>Poaceae</taxon>
        <taxon>PACMAD clade</taxon>
        <taxon>Panicoideae</taxon>
        <taxon>Andropogonodae</taxon>
        <taxon>Andropogoneae</taxon>
        <taxon>Sorghinae</taxon>
        <taxon>Sorghum</taxon>
    </lineage>
</organism>
<keyword evidence="4 12" id="KW-1133">Transmembrane helix</keyword>
<evidence type="ECO:0000256" key="3">
    <source>
        <dbReference type="ARBA" id="ARBA00022692"/>
    </source>
</evidence>
<evidence type="ECO:0000256" key="1">
    <source>
        <dbReference type="ARBA" id="ARBA00004141"/>
    </source>
</evidence>
<evidence type="ECO:0000313" key="14">
    <source>
        <dbReference type="EMBL" id="OQU85843.1"/>
    </source>
</evidence>
<keyword evidence="6 12" id="KW-0472">Membrane</keyword>
<dbReference type="SMART" id="SM00079">
    <property type="entry name" value="PBPe"/>
    <property type="match status" value="1"/>
</dbReference>
<dbReference type="Pfam" id="PF00060">
    <property type="entry name" value="Lig_chan"/>
    <property type="match status" value="1"/>
</dbReference>
<accession>A0A1Z5RQ06</accession>
<keyword evidence="5" id="KW-0406">Ion transport</keyword>
<feature type="transmembrane region" description="Helical" evidence="12">
    <location>
        <begin position="411"/>
        <end position="434"/>
    </location>
</feature>
<protein>
    <recommendedName>
        <fullName evidence="13">Ionotropic glutamate receptor C-terminal domain-containing protein</fullName>
    </recommendedName>
</protein>
<evidence type="ECO:0000256" key="4">
    <source>
        <dbReference type="ARBA" id="ARBA00022989"/>
    </source>
</evidence>
<keyword evidence="8" id="KW-0325">Glycoprotein</keyword>
<dbReference type="Gramene" id="OQU85843">
    <property type="protein sequence ID" value="OQU85843"/>
    <property type="gene ID" value="SORBI_3004G324400"/>
</dbReference>
<keyword evidence="10" id="KW-0407">Ion channel</keyword>
<dbReference type="Gene3D" id="1.10.287.70">
    <property type="match status" value="1"/>
</dbReference>
<evidence type="ECO:0000256" key="12">
    <source>
        <dbReference type="SAM" id="Phobius"/>
    </source>
</evidence>